<evidence type="ECO:0000313" key="3">
    <source>
        <dbReference type="Proteomes" id="UP000199513"/>
    </source>
</evidence>
<sequence length="52" mass="5969">MENELVSTTSFEQVASLFEFFTYGFGLILCAFTVIFALITLDEKKKNHPTLY</sequence>
<keyword evidence="3" id="KW-1185">Reference proteome</keyword>
<gene>
    <name evidence="2" type="ORF">SAMN04488541_102828</name>
</gene>
<name>A0A1I2I192_9BACT</name>
<protein>
    <submittedName>
        <fullName evidence="2">Uncharacterized protein</fullName>
    </submittedName>
</protein>
<accession>A0A1I2I192</accession>
<dbReference type="RefSeq" id="WP_177217401.1">
    <property type="nucleotide sequence ID" value="NZ_FONY01000028.1"/>
</dbReference>
<evidence type="ECO:0000313" key="2">
    <source>
        <dbReference type="EMBL" id="SFF36135.1"/>
    </source>
</evidence>
<keyword evidence="1" id="KW-0472">Membrane</keyword>
<evidence type="ECO:0000256" key="1">
    <source>
        <dbReference type="SAM" id="Phobius"/>
    </source>
</evidence>
<dbReference type="STRING" id="1003.SAMN04488541_102828"/>
<dbReference type="Proteomes" id="UP000199513">
    <property type="component" value="Unassembled WGS sequence"/>
</dbReference>
<keyword evidence="1" id="KW-1133">Transmembrane helix</keyword>
<organism evidence="2 3">
    <name type="scientific">Thermoflexibacter ruber</name>
    <dbReference type="NCBI Taxonomy" id="1003"/>
    <lineage>
        <taxon>Bacteria</taxon>
        <taxon>Pseudomonadati</taxon>
        <taxon>Bacteroidota</taxon>
        <taxon>Cytophagia</taxon>
        <taxon>Cytophagales</taxon>
        <taxon>Thermoflexibacteraceae</taxon>
        <taxon>Thermoflexibacter</taxon>
    </lineage>
</organism>
<feature type="transmembrane region" description="Helical" evidence="1">
    <location>
        <begin position="20"/>
        <end position="41"/>
    </location>
</feature>
<proteinExistence type="predicted"/>
<dbReference type="EMBL" id="FONY01000028">
    <property type="protein sequence ID" value="SFF36135.1"/>
    <property type="molecule type" value="Genomic_DNA"/>
</dbReference>
<dbReference type="AlphaFoldDB" id="A0A1I2I192"/>
<reference evidence="2 3" key="1">
    <citation type="submission" date="2016-10" db="EMBL/GenBank/DDBJ databases">
        <authorList>
            <person name="de Groot N.N."/>
        </authorList>
    </citation>
    <scope>NUCLEOTIDE SEQUENCE [LARGE SCALE GENOMIC DNA]</scope>
    <source>
        <strain>GEY</strain>
        <strain evidence="3">DSM 9560</strain>
    </source>
</reference>
<keyword evidence="1" id="KW-0812">Transmembrane</keyword>